<dbReference type="InterPro" id="IPR025247">
    <property type="entry name" value="EcoRI-like_methylase"/>
</dbReference>
<dbReference type="Proteomes" id="UP000595224">
    <property type="component" value="Chromosome"/>
</dbReference>
<evidence type="ECO:0000313" key="2">
    <source>
        <dbReference type="Proteomes" id="UP000595224"/>
    </source>
</evidence>
<keyword evidence="2" id="KW-1185">Reference proteome</keyword>
<reference evidence="1 2" key="1">
    <citation type="submission" date="2020-11" db="EMBL/GenBank/DDBJ databases">
        <title>Treponema Peruensis nv. sp., first commensal Treponema isolated from human feces.</title>
        <authorList>
            <person name="Belkhou C."/>
            <person name="Raes J."/>
        </authorList>
    </citation>
    <scope>NUCLEOTIDE SEQUENCE [LARGE SCALE GENOMIC DNA]</scope>
    <source>
        <strain evidence="1 2">RCC2812</strain>
    </source>
</reference>
<protein>
    <submittedName>
        <fullName evidence="1">Uncharacterized protein</fullName>
    </submittedName>
</protein>
<dbReference type="EMBL" id="CP064936">
    <property type="protein sequence ID" value="QQA01703.1"/>
    <property type="molecule type" value="Genomic_DNA"/>
</dbReference>
<sequence length="97" mass="11190">MKAFIRGTEDEFYTQLSDIENELSKYSDLKVFENKTVICNCDEPFGSNFTLYFLMHLNSLKLKRLISTGYSTSSIMGKELPLYVCGWGGDMRHTAWI</sequence>
<dbReference type="KEGG" id="tper:IWA51_03570"/>
<name>A0A7T3REK7_9SPIR</name>
<dbReference type="Pfam" id="PF13651">
    <property type="entry name" value="EcoRI_methylase"/>
    <property type="match status" value="1"/>
</dbReference>
<evidence type="ECO:0000313" key="1">
    <source>
        <dbReference type="EMBL" id="QQA01703.1"/>
    </source>
</evidence>
<accession>A0A7T3REK7</accession>
<organism evidence="1 2">
    <name type="scientific">Treponema peruense</name>
    <dbReference type="NCBI Taxonomy" id="2787628"/>
    <lineage>
        <taxon>Bacteria</taxon>
        <taxon>Pseudomonadati</taxon>
        <taxon>Spirochaetota</taxon>
        <taxon>Spirochaetia</taxon>
        <taxon>Spirochaetales</taxon>
        <taxon>Treponemataceae</taxon>
        <taxon>Treponema</taxon>
    </lineage>
</organism>
<proteinExistence type="predicted"/>
<dbReference type="RefSeq" id="WP_230402703.1">
    <property type="nucleotide sequence ID" value="NZ_CP064936.1"/>
</dbReference>
<dbReference type="AlphaFoldDB" id="A0A7T3REK7"/>
<gene>
    <name evidence="1" type="ORF">IWA51_03570</name>
</gene>